<evidence type="ECO:0000256" key="2">
    <source>
        <dbReference type="SAM" id="MobiDB-lite"/>
    </source>
</evidence>
<feature type="compositionally biased region" description="Basic and acidic residues" evidence="2">
    <location>
        <begin position="4712"/>
        <end position="4742"/>
    </location>
</feature>
<feature type="compositionally biased region" description="Polar residues" evidence="2">
    <location>
        <begin position="935"/>
        <end position="944"/>
    </location>
</feature>
<feature type="region of interest" description="Disordered" evidence="2">
    <location>
        <begin position="6963"/>
        <end position="7033"/>
    </location>
</feature>
<feature type="compositionally biased region" description="Basic and acidic residues" evidence="2">
    <location>
        <begin position="2826"/>
        <end position="2838"/>
    </location>
</feature>
<feature type="region of interest" description="Disordered" evidence="2">
    <location>
        <begin position="6254"/>
        <end position="6298"/>
    </location>
</feature>
<feature type="region of interest" description="Disordered" evidence="2">
    <location>
        <begin position="246"/>
        <end position="290"/>
    </location>
</feature>
<dbReference type="PANTHER" id="PTHR16166:SF93">
    <property type="entry name" value="INTERMEMBRANE LIPID TRANSFER PROTEIN VPS13"/>
    <property type="match status" value="1"/>
</dbReference>
<dbReference type="KEGG" id="pcot:PCOAH_00041510"/>
<comment type="similarity">
    <text evidence="1">Belongs to the VPS13 family.</text>
</comment>
<feature type="region of interest" description="Disordered" evidence="2">
    <location>
        <begin position="2795"/>
        <end position="2861"/>
    </location>
</feature>
<evidence type="ECO:0000256" key="3">
    <source>
        <dbReference type="SAM" id="Phobius"/>
    </source>
</evidence>
<feature type="compositionally biased region" description="Basic residues" evidence="2">
    <location>
        <begin position="3895"/>
        <end position="3908"/>
    </location>
</feature>
<keyword evidence="5" id="KW-1185">Reference proteome</keyword>
<feature type="compositionally biased region" description="Basic residues" evidence="2">
    <location>
        <begin position="1949"/>
        <end position="1960"/>
    </location>
</feature>
<feature type="compositionally biased region" description="Basic residues" evidence="2">
    <location>
        <begin position="6196"/>
        <end position="6205"/>
    </location>
</feature>
<feature type="compositionally biased region" description="Basic residues" evidence="2">
    <location>
        <begin position="6919"/>
        <end position="6932"/>
    </location>
</feature>
<feature type="compositionally biased region" description="Basic and acidic residues" evidence="2">
    <location>
        <begin position="1938"/>
        <end position="1948"/>
    </location>
</feature>
<feature type="region of interest" description="Disordered" evidence="2">
    <location>
        <begin position="628"/>
        <end position="655"/>
    </location>
</feature>
<reference evidence="5" key="1">
    <citation type="submission" date="2016-06" db="EMBL/GenBank/DDBJ databases">
        <title>First high quality genome sequence of Plasmodium coatneyi using continuous long reads from single molecule, real-time sequencing.</title>
        <authorList>
            <person name="Chien J.-T."/>
            <person name="Pakala S.B."/>
            <person name="Geraldo J.A."/>
            <person name="Lapp S.A."/>
            <person name="Barnwell J.W."/>
            <person name="Kissinger J.C."/>
            <person name="Galinski M.R."/>
            <person name="Humphrey J.C."/>
        </authorList>
    </citation>
    <scope>NUCLEOTIDE SEQUENCE [LARGE SCALE GENOMIC DNA]</scope>
    <source>
        <strain evidence="5">Hackeri</strain>
    </source>
</reference>
<feature type="compositionally biased region" description="Low complexity" evidence="2">
    <location>
        <begin position="5400"/>
        <end position="5416"/>
    </location>
</feature>
<feature type="region of interest" description="Disordered" evidence="2">
    <location>
        <begin position="3417"/>
        <end position="3449"/>
    </location>
</feature>
<feature type="compositionally biased region" description="Basic and acidic residues" evidence="2">
    <location>
        <begin position="6976"/>
        <end position="6998"/>
    </location>
</feature>
<feature type="compositionally biased region" description="Basic and acidic residues" evidence="2">
    <location>
        <begin position="3293"/>
        <end position="3305"/>
    </location>
</feature>
<feature type="compositionally biased region" description="Polar residues" evidence="2">
    <location>
        <begin position="4688"/>
        <end position="4700"/>
    </location>
</feature>
<evidence type="ECO:0000256" key="1">
    <source>
        <dbReference type="ARBA" id="ARBA00006545"/>
    </source>
</evidence>
<feature type="compositionally biased region" description="Basic and acidic residues" evidence="2">
    <location>
        <begin position="2674"/>
        <end position="2684"/>
    </location>
</feature>
<accession>A0A1B1E415</accession>
<feature type="compositionally biased region" description="Basic and acidic residues" evidence="2">
    <location>
        <begin position="247"/>
        <end position="256"/>
    </location>
</feature>
<feature type="transmembrane region" description="Helical" evidence="3">
    <location>
        <begin position="6629"/>
        <end position="6650"/>
    </location>
</feature>
<feature type="compositionally biased region" description="Basic and acidic residues" evidence="2">
    <location>
        <begin position="6206"/>
        <end position="6215"/>
    </location>
</feature>
<feature type="region of interest" description="Disordered" evidence="2">
    <location>
        <begin position="1882"/>
        <end position="1901"/>
    </location>
</feature>
<dbReference type="VEuPathDB" id="PlasmoDB:PCOAH_00041510"/>
<keyword evidence="3" id="KW-1133">Transmembrane helix</keyword>
<feature type="compositionally biased region" description="Low complexity" evidence="2">
    <location>
        <begin position="2806"/>
        <end position="2825"/>
    </location>
</feature>
<feature type="compositionally biased region" description="Basic and acidic residues" evidence="2">
    <location>
        <begin position="1742"/>
        <end position="1754"/>
    </location>
</feature>
<feature type="compositionally biased region" description="Polar residues" evidence="2">
    <location>
        <begin position="1713"/>
        <end position="1728"/>
    </location>
</feature>
<evidence type="ECO:0000313" key="5">
    <source>
        <dbReference type="Proteomes" id="UP000092716"/>
    </source>
</evidence>
<dbReference type="EMBL" id="CP016250">
    <property type="protein sequence ID" value="ANQ09731.1"/>
    <property type="molecule type" value="Genomic_DNA"/>
</dbReference>
<keyword evidence="3" id="KW-0472">Membrane</keyword>
<feature type="compositionally biased region" description="Basic residues" evidence="2">
    <location>
        <begin position="1731"/>
        <end position="1741"/>
    </location>
</feature>
<feature type="region of interest" description="Disordered" evidence="2">
    <location>
        <begin position="3350"/>
        <end position="3386"/>
    </location>
</feature>
<dbReference type="OrthoDB" id="428159at2759"/>
<feature type="compositionally biased region" description="Low complexity" evidence="2">
    <location>
        <begin position="2716"/>
        <end position="2733"/>
    </location>
</feature>
<feature type="region of interest" description="Disordered" evidence="2">
    <location>
        <begin position="2656"/>
        <end position="2749"/>
    </location>
</feature>
<feature type="region of interest" description="Disordered" evidence="2">
    <location>
        <begin position="5771"/>
        <end position="5826"/>
    </location>
</feature>
<dbReference type="GeneID" id="30910882"/>
<feature type="compositionally biased region" description="Polar residues" evidence="2">
    <location>
        <begin position="6963"/>
        <end position="6975"/>
    </location>
</feature>
<feature type="compositionally biased region" description="Basic residues" evidence="2">
    <location>
        <begin position="257"/>
        <end position="268"/>
    </location>
</feature>
<feature type="region of interest" description="Disordered" evidence="2">
    <location>
        <begin position="3877"/>
        <end position="3949"/>
    </location>
</feature>
<feature type="compositionally biased region" description="Low complexity" evidence="2">
    <location>
        <begin position="5621"/>
        <end position="5630"/>
    </location>
</feature>
<feature type="region of interest" description="Disordered" evidence="2">
    <location>
        <begin position="6190"/>
        <end position="6218"/>
    </location>
</feature>
<feature type="compositionally biased region" description="Polar residues" evidence="2">
    <location>
        <begin position="4187"/>
        <end position="4204"/>
    </location>
</feature>
<feature type="compositionally biased region" description="Basic and acidic residues" evidence="2">
    <location>
        <begin position="7012"/>
        <end position="7024"/>
    </location>
</feature>
<feature type="compositionally biased region" description="Polar residues" evidence="2">
    <location>
        <begin position="1883"/>
        <end position="1901"/>
    </location>
</feature>
<keyword evidence="3" id="KW-0812">Transmembrane</keyword>
<feature type="compositionally biased region" description="Basic and acidic residues" evidence="2">
    <location>
        <begin position="3429"/>
        <end position="3440"/>
    </location>
</feature>
<feature type="region of interest" description="Disordered" evidence="2">
    <location>
        <begin position="3286"/>
        <end position="3313"/>
    </location>
</feature>
<dbReference type="Proteomes" id="UP000092716">
    <property type="component" value="Chromosome 12"/>
</dbReference>
<proteinExistence type="inferred from homology"/>
<dbReference type="PANTHER" id="PTHR16166">
    <property type="entry name" value="VACUOLAR PROTEIN SORTING-ASSOCIATED PROTEIN VPS13"/>
    <property type="match status" value="1"/>
</dbReference>
<sequence length="7108" mass="826747">MFQKFLSDILNKVLGTFIYGIDDEQFGISDLLSGKLELTNIHLKQSVVDMIDIPCRLNFGCIGYFKINLPIFYFMKNPINVYIEDVILVLSTIPPKYFDDKLYKEKYIENKKNLLLSSEYRAIVCSIEGGVIWQMLLSAINNINISVKNVHIRIEDFTSNPSSCFSFGISVEELFLSLPKDGLPIKRDGYYTKKNELVNNTMINMITIKKLGFYMDYLDMKKIMNRKYHTQWDNLYMNNSSSFDVASHQEKKDTISRGKRKKRKKKGDKKGEKHSNNATHRRRNKGEHLNKVRNIKSNEENLNDFQDIIKNVKNSFSGTRRNELDVKSMSKFNQKIHQINKQILRNDQDDHKKSKHDPIIEGSLTDTNADNASSCLGKKDGKCSLSISNFYNFNLFSKKEEKILPVKHNLGIDNDVSWVACITKFSESLENPVLKGKKNEMIKRKRKRNENMNRKNDDFSLHGEQRKNHLMNIHSPVKHPSNDAKEEGQNYLNKAVSFFSLNSFTNVINKNLINRTSNRSSDDVVSPTNEIIISDGYFTTRENGSDPDSICRNVYLGRDTSQRGNTPFRDVKKQKRYVRVQNRRTYCGANKYHYAVDDCKQNSDGEGGSPFFVNRDSTVCLNFASDPEMRTSRGRRGGMKRPGDAQRRSQSYVAAESESQFEKEEKFTKYVKKNEIKEKIRTRKRKKIQSVYLMYEKTYKISKEKLNTFYLFLQLIKNIKHEYVINPNCFEGYGEIYLSLIPTDHGRLPFARCFSSWGIQRRSEKEFEECLPKLSVFITLKNIKIIFSDKQILNFVKWINLNFVTYSVWKAGILSQFEKVKADNEDEIAYINKWVLKLLDTHTSKEEKLDAERFCEQFENNHSINIINLLRSKAFCKLQEFRKEVELRGGATGEDTKNIPNGGNNDGEAHNLTNIDEVENGAVPDKASPEEDHANSSADGNDNQLKQVANESIHVLKLLMKNQKVYNKIKNSFREKIFTIDICIDICIINSTCLVTVETCNQVNNRTVNFVKTYALLMQCIHYHNQISNTHELKNSMDLELYPLTLLLVVKNLDNKYIKPDINVLYILTNAGKKDNYENYHKKFLFNVDNFEFLKKYNLLKRDNKRRNDYAKVGDRSDTLNFGSLRQKLKFLVEDNFFFFPKRDNNIYCNELNNIILSDPSIYLRYDNQSYTILEKPDHRLFLHNCADSIFNINGEIVKSFIDDYFHFCDVREVLSKKKEETVSYKKEYFLQLGARYCNDILDNYTTHTNLFLDVELEKILSFVITKSGKGSEVQGYSLNLNPVKIVTQLTQRMVCYDESVTNKNVYDSFFVQFDGIKVRRILNWDHAARNYKTYLDENFIRPYRILFHSKSKVYFDRKEGGRDKFSFNLNRGNGLHRNSHRGSTFAWDGEVGVSKSDASSQSHTSQGSNNEQSHPPDETQHNDNNDNNPYNSIDKKKKSEIFNLKRNENYSDSEYSSLSNYKQRKSNKFLRSTSCPAVKNRKNASMEQARLDVEKSNIKGASYNIGNLKGAYCMDKTYSPFFFKTCANEYQEEDEMLVNHNFLDMYKKSSNDPTYNDKDIQNSYSYINEESGNYDKSDDKSSNYVFSMSEKASCTIHLCHLKFNPKFPMFICKLNEENMYINICDYDVEFFFLIFSYIYGHYNTQQMENKKRNIFFLKEKIKSMCKLNQKYYKAYANAHKDKPVVSLFRKSGAASVHLKRRHPSRSKETHEMATNSDTASPIHSASLNAKVKKRRKKLKAGKFDQRDDTHAEAPQEDITIDGEKKKKRKSKKRDKSGYSLRKKKSSIFKLAPYRKGRTAEVLRSPNEILPLEGKYSRQRRETLVGYLSDSHVRTTQELSISKLREDLAGIFGEGTDHGGLENHGDYFVTEGRMGQVDAAGTTKCNQQDKQNGNQLGDSFTKLSEQSDDSLLWNGKNLTEVKKNYRYSGTSSPIGQEKSQDERKDKLEKVKKKKKKKREKKRETNQMERMNNHLYNGEDHRTQVSSDDDSWVELLENYDSDESLDDNEKIKVKKMLEDIENIKKRLAHNNFSITCSFSLSIKKIFIRFWKRKSPLKGGNKSNEFRSPDTFQLTENGVNLENKVSSIFGRGKNKAKLSIAQDEDEHIAVEEGDNTLHNLTRTLREHEMNDFHRKDNTNLTVEESKDDLLYNKNFIALNENMQKNMFNNMQYAIPLCTFIFSDIFFVAKVEKNNFTYILYSMNGVDVRDETNITLLSMSSIYHSDLKFVNRSEFGTDRVERISGVNSRSWGRYKSGEKLPNGENFLRSEKSRKIERVNRTKEKGTSEDPLKSNEMIETEDTFLDYSISNIELPDLEKTHLVLLYFGYLFKNNHTFKFILNRTKVKIFWEIIDEFLTWFLSINELLPQMNTIEEDINRKLEDSEDIHLDYLQKVQHINYDVISIKHSNTIVSGNGTYKIAVDSLINRYSVMFQCNEMESSPNGEEHETVDAANEDEITYIDAEDDPMEKYYLITEDKSICSNQYNTIIIENEEDINTTLKEILLHENYFFNYTFNKINKKKNIEKILTAYSVKGDLHKGRQFTSSGSHSIMHGSSSKWPPPNEQLLQKKNYPPAYHADNTKRGSIPLNDLDELNTCHDCLHSKNLDYTAYTKEVCKSKAYPYVHVDIEINYFELWVALDPVRVPQKRKNSYLLSEEANKAYPNGGKNVKRRQTRKTSLVDKAKEWKKNSISSRTKKGADRGKKKRKGSDPYSRYEMEGDGSPPEGEYPYGEYPNGECLSDKHDNHEDGEKRTDRFKFREKMKWCKGANIDKPYVLATKGCLKSVIFFLLYKESLEERGEEKEAAREYSGDGSNRNSGDDSSNNGNEGESSSRVRWLRDTPTKEFPQGSQTVSNNSSNPEKKNNPHDQMEALKIKVMDALGHSNLNKVLDANDFVKSTFMQWIIQVSSYLPCILNMNIFLSQITSAISRPVTRSPFLRAYIDWNNVPYNNILLQPCRVNLNFEMKIPSPEMLIQRCLGINKITSIKIAQKDSLLVQNEVEGIDVNCSFEPIIMNVDSNALTLLNQLCNILLDFSTYFFDLCSSKEKEEEEDFLIRGTSTNDNFYDHTSDLLLSDSFYFNVMDASTSAMSSAYSLSDADSPLSKRHHLEEEIRSFKKDELSRLFVSFCLTPEGKTHSNPFGGVKSAGGDNLDGVKTFRTVKSVIASQNEKNRFDLPSREHLFRHNSENHIVKKKDDMNMTLRDSNERVKSQTDLPLDSNTLNMLMMNFVENIKMNCNVNFDVIILQVWDSNTAYNRCSLNFVIEYFSFHLYSLNIYEQSVEGAGADGVRGGGNSQLLDDQRDLSPGRSGKDGITTHCLGDDMHFEPDIRLGRNSEVSSNRFSKIGREKNAQLEGASYEEVYSRETSHRVWARNGERGSASTPPELKRPNENKSQIYMCSKSDEQNDNRRGTDITREMDDITNAMTPQGGEIPPDEAKGNHLKNDLSDSNQCGEENKGWRKLFNRKNFIKNIELFYVQIKKIFQKIFFKKKETEMVQLGQTGQMDRVNRMESNTKHNFSKLKNENRKYQNGNQIFMNNEYMFTDLKNYNENKKSKNVECKIEFLVYCENFNKKENSYQTFVEPVRVEIIAVKKDLTSPIHLYYYFSWLNINLNFNILDNILSLCCSVIFSIITQRTRLLLGRHINEIDKKRNMKKLPPGGKNDKNEELSSKNVHTNNVIYQTEYEDNNTEKKNISEMDDTYTSMCWPKCYAVMHDEQYKDIPLLTNDHILFRYNKFDVLHSVNRSLDTYIFGEFILEKLLRNYQYSCQYPGDYLAKYENEFNVDKSDSASEQLIHIKLFNYIKRKKRLEMNNICKINNLLGQPIAICTIQEESDLSYEEREGLYSEARRNSFGGTQYCDNKQSLLLSTIDRISRKKLFQGGVGRHAALPNSGITNRDRQNHPTRSKRTSHAKGRRSSDNRSPGGENTLTKEKEKNNYSSDPNDLNADHTDTSTTHSRNALKYQWKILSNNESLDLPTHKNGKVKFFLIRFRLLNYIYDIPSSILNTRNENEDIIRLVIPERRLPPNINAQVEEELYNEQLLEMDNLSVESNYHTLYPSNYTSKRNTNTNKEEVWKPANIPQPRNHLFIFFRTSSRISHEEKQEYDFFLSSIVAVKNNTDFPLYVFKSVPGNSNRNGIFKEYFHKYNTVPSPPPTYTLKIDKKIEKFIQHSVAENNTLSEEKKKKKTTSKNDVRSSWTNQMNSQNNPYHESTNNKEKAINYIQHKSYLYGRKCIKNIFPLMKLSSVEHYISGDIKFSSLAPLKYKRKKRKKGRKSKQKHELQKRFIKRKIKEIYLKKFFKKSKHKRISKYENGLLSREKFRDFSGQANPYRNIMSINDSFFSFAKRSSQPSASSSASSAASSSLTSPPLGVAKNTSTTSVSMTDLSNITLSSLSNSIFSMESTPSNSSAYGNSLCDYDKDNSEEQALLNEYFKKEQANAQGGLDLIKISSNSNKLIPIPLYWLVAENSFIWLSIQNEKIYKQDLYDFLNDHQNADYMCTKGTLDNMLNYHSPFLADTAKAFKPSIIRLRNHLLKENNILTKEGNKNNPNLSNSYNLNYMNLKEVYFTSTIISVYNPNYVLHKKDAHNFFQISIDHALMINNGLPRTMCLTYEVLKPKSTKSLKKSTSTYTTFPSVERSNRQKTYLATDESLSVVDSYVRRTDESVCDRCCRGEEFASSEQLQSSERLTPSDAYHTAQTDAQSTSQERCNTDGVQDEDVDITRNEVENFTDKYPQNRDNKSEQRKEDPKRSILFSDNLKEKKTNLTRITHNGEIVSMKDKEILLKEVNNDKNVFIYKNKKKENSQNAENTNGKIYMEETNFIVTIKKEGNKDIHEIRIDPGQNIKLPFVPHNINISFDGYNSRSISINYPHKKGREKIILEKEVKEDMASFFSLDYREEGIPNYGATVGSSPDGSSASGGNYSEAVVKIDQVVHSNRITHTNYSSHSLDNESSQRGKMYANARTVALGEIKDYIKYGDLNNVKWKNDQLQQKRETYKSSKTEEGQKQLTIWAIFNEFYETGKNRYQDISLEKIHHATYSVSCTFFVSACVINRLNYPITLKRINNDNMIVIEPYVRKLLPCEFAMRRNRVVISYETLKEVKNWINYPLKKFMIKRKKLKRTRNIIKKKNHKIVSSSTLMQNEQIKSEEIDNQQIEGEQQNSGEPIQNDISEKVEPNHIHMISKNRSNLFHQMKRTKGNCFFYRSNINKPLESEDFRITDLSITRLTCSNKNKNVPQLKYSVYMSIAPMPFFRTTVMEILPYIVIINNTKMNIVFQEYIKNYTYFKYNILEPGAFVEFHPQSKKKAMLKICGIFENSFNYLIDDYLQKELYLENLEKENEKLLGGIKEEDCAREDDSKTKGDFPTGGNPLSNCNLPDDRGIAVLPLNDISDKLSVLVNIERENHHMFHQQSSSSKSTCSTSAQNSLEKDGVERANQNDTRPNDMVKKYKKVDAFKFLYWSEVLDLTRVSMIYFRHPVVSNENFKKEEKKLKKLNLLLKNHGKNDVTYLNISKELLKTSSIPYEYTCCSMEISTYKGCKFVRFQDIDVVPFYLLNLTKYNIKLRQLGIYEHSEVLRKIPKKKKKSFDEIFKNYAFNFSFYNPYKDPKLKVSILSSSKKNEQNKKEKKGNKSGHNNSKSKNNLRYANTLKINLKNELNYLSLLATNYLKDNEYAKIINDKIFHLKRFSEQVENLNDGNLNIIDLANSTNVTLLKLRQGDAFVYILCSKKTYNGKTIFSFENYDDLISNVLNFRSASLSRKNNYKLLKSLHVFSNKIKNAYFRGRNKKQDKRKRSRKGRKDSIGGQHASTGEYTPNGLYAHGGHEITTPQNRAHPKKRQNANRWHLLNLFRKRSTTRSVDKGPRITHLIRDLYEKKMINREEKKKDTLNLNIFAHFIFKGVGLSINNHNLEEILYFSMEYILVVYKQINDKDLFHLKIGWLQIDNHTKNTDYKNVLLPIIDLKKSHQVENSTQEQNEDRAFLPNGGNTFVRKLRTEDMTILYRSKRGKSNDTFSHHIRDENEYCKMNSRNILRPVGLTKNKSCEDYSYFEKDNLLISPNTNNPLSNSYKMFIPSFFYAQHNSVLDVIIVKQKRGNMKNFLELSDVNIKLSPLSINVDSYFIIEILKIFDELLKILEYDLTNYNSLNLEKNIELRDTDYDSLEYKQNMGPVDELIKHYILKDYHLYEQIANFKFNDIRNEQKEKEKKLTNKRKKKTKKKDGEGSHDETTSSNIFHSNRFFNKSDNEVPDVRTYISMINEYKNWGNRGDQAATGSDQDGHAEGTDPLGGLNKQRRIPAGNTTGNCAGGRKDTMLKHTSGVPCPGGYTHGEEEMLTQITTSNNRKRNNLRSNYNSDNMYNEKKLKYLQSCEKYYKNLLNNRKRILKKIQNINMKNNLISFDKIFISKLEINEIKLIINIKNRILSYDKKSEIMESNVMNALVVLIMNIPNISDAHLHFEKEVKKNMCGSLYVLIFNEIMNDYINPGMNQMFNVLGAVDFIGNPLIIYKHWKKGYNTFIKDLKKSLDSCSFPFLFGILLLNILGRFGRSLLSGILEGVSRLCGSWSTCFERFSRNADNFSIVTNSNVLQNEILDQPSNCAEGICYGCQSFVNILTISCVNTIYKPFMAIKKIKGFRKKEKDKFKIFLSVAKLMFYGLFSAFSSLFFGLFNSILSFFTFLFIGTLNQIQTVTMKSVVRPKKMSVIKEYAKFVNYEYPLSFSNHIINEKKKKKEFLKRNIVAVIPLYSFKDNNASSIKSFLWVSNKEVGYCQRDKLLWSLFTNCIIKVDILLIQVDHGQGKKKLSILSRNKNKIKSKRSNFSTRDKEDDQPVKTKWNFHTFFYPQKYRQLGDFKPSYYIRILYRSVHKVKRSHRKPKFRNFSFRKKDDSIRRLKQIMRKNTYERYFDKQFRNEQLDYQEADQGDNPSEADKGDHHDRHNGHHKYRHTSNHHRVDNHCDHDRRALPTKLCKTHHKVNNYYTKNYARGSTQNKANRQNDVEEDVLHDGNNYCERERKYPSSRPSSRVGKGQKLRDDTLPRGEKKSRLKKKGMYPYQQKDVNISEDSREMDKLKHKKKHARKHHTHKKKNFLYISKLVKCESKEVALHAFSLLLSFLVHKSPYYLKTAN</sequence>
<feature type="region of interest" description="Disordered" evidence="2">
    <location>
        <begin position="6901"/>
        <end position="6939"/>
    </location>
</feature>
<feature type="compositionally biased region" description="Basic and acidic residues" evidence="2">
    <location>
        <begin position="2735"/>
        <end position="2749"/>
    </location>
</feature>
<dbReference type="GO" id="GO:0006623">
    <property type="term" value="P:protein targeting to vacuole"/>
    <property type="evidence" value="ECO:0007669"/>
    <property type="project" value="TreeGrafter"/>
</dbReference>
<feature type="compositionally biased region" description="Basic residues" evidence="2">
    <location>
        <begin position="1766"/>
        <end position="1782"/>
    </location>
</feature>
<name>A0A1B1E415_9APIC</name>
<dbReference type="RefSeq" id="XP_019916426.1">
    <property type="nucleotide sequence ID" value="XM_020060939.1"/>
</dbReference>
<evidence type="ECO:0000313" key="4">
    <source>
        <dbReference type="EMBL" id="ANQ09731.1"/>
    </source>
</evidence>
<feature type="compositionally biased region" description="Basic and acidic residues" evidence="2">
    <location>
        <begin position="1415"/>
        <end position="1425"/>
    </location>
</feature>
<organism evidence="4 5">
    <name type="scientific">Plasmodium coatneyi</name>
    <dbReference type="NCBI Taxonomy" id="208452"/>
    <lineage>
        <taxon>Eukaryota</taxon>
        <taxon>Sar</taxon>
        <taxon>Alveolata</taxon>
        <taxon>Apicomplexa</taxon>
        <taxon>Aconoidasida</taxon>
        <taxon>Haemosporida</taxon>
        <taxon>Plasmodiidae</taxon>
        <taxon>Plasmodium</taxon>
    </lineage>
</organism>
<feature type="region of interest" description="Disordered" evidence="2">
    <location>
        <begin position="4168"/>
        <end position="4205"/>
    </location>
</feature>
<feature type="region of interest" description="Disordered" evidence="2">
    <location>
        <begin position="1696"/>
        <end position="1782"/>
    </location>
</feature>
<feature type="region of interest" description="Disordered" evidence="2">
    <location>
        <begin position="889"/>
        <end position="944"/>
    </location>
</feature>
<protein>
    <submittedName>
        <fullName evidence="4">Chloroquine resistance marker protein</fullName>
    </submittedName>
</protein>
<feature type="compositionally biased region" description="Basic and acidic residues" evidence="2">
    <location>
        <begin position="2795"/>
        <end position="2805"/>
    </location>
</feature>
<feature type="compositionally biased region" description="Polar residues" evidence="2">
    <location>
        <begin position="1397"/>
        <end position="1414"/>
    </location>
</feature>
<feature type="region of interest" description="Disordered" evidence="2">
    <location>
        <begin position="1395"/>
        <end position="1439"/>
    </location>
</feature>
<dbReference type="GO" id="GO:0045053">
    <property type="term" value="P:protein retention in Golgi apparatus"/>
    <property type="evidence" value="ECO:0007669"/>
    <property type="project" value="TreeGrafter"/>
</dbReference>
<feature type="region of interest" description="Disordered" evidence="2">
    <location>
        <begin position="5397"/>
        <end position="5432"/>
    </location>
</feature>
<gene>
    <name evidence="4" type="ORF">PCOAH_00041510</name>
</gene>
<feature type="region of interest" description="Disordered" evidence="2">
    <location>
        <begin position="5604"/>
        <end position="5630"/>
    </location>
</feature>
<feature type="compositionally biased region" description="Basic residues" evidence="2">
    <location>
        <begin position="5772"/>
        <end position="5787"/>
    </location>
</feature>
<feature type="region of interest" description="Disordered" evidence="2">
    <location>
        <begin position="4673"/>
        <end position="4743"/>
    </location>
</feature>
<dbReference type="InterPro" id="IPR026847">
    <property type="entry name" value="VPS13"/>
</dbReference>
<feature type="region of interest" description="Disordered" evidence="2">
    <location>
        <begin position="1924"/>
        <end position="1972"/>
    </location>
</feature>